<gene>
    <name evidence="1" type="ORF">M422DRAFT_32986</name>
</gene>
<dbReference type="AlphaFoldDB" id="A0A0C9VBN1"/>
<evidence type="ECO:0000313" key="2">
    <source>
        <dbReference type="Proteomes" id="UP000054279"/>
    </source>
</evidence>
<proteinExistence type="predicted"/>
<evidence type="ECO:0000313" key="1">
    <source>
        <dbReference type="EMBL" id="KIJ38922.1"/>
    </source>
</evidence>
<name>A0A0C9VBN1_SPHS4</name>
<sequence>MSPGIQELMKELSTRQPLPSLAPPGVYSSDTASAIEGLDVGKGVKAALHLLNDDINRCHNIAQSNEGVPTFDYLHAVLHRREQDCWNSKWWFNRISHPLIKELYRDMTPQKFVDEVEKAVRTQDKAKLEILAERQMQEMVKLAEYAMENEL</sequence>
<protein>
    <submittedName>
        <fullName evidence="1">Uncharacterized protein</fullName>
    </submittedName>
</protein>
<dbReference type="HOGENOM" id="CLU_120597_0_0_1"/>
<keyword evidence="2" id="KW-1185">Reference proteome</keyword>
<organism evidence="1 2">
    <name type="scientific">Sphaerobolus stellatus (strain SS14)</name>
    <dbReference type="NCBI Taxonomy" id="990650"/>
    <lineage>
        <taxon>Eukaryota</taxon>
        <taxon>Fungi</taxon>
        <taxon>Dikarya</taxon>
        <taxon>Basidiomycota</taxon>
        <taxon>Agaricomycotina</taxon>
        <taxon>Agaricomycetes</taxon>
        <taxon>Phallomycetidae</taxon>
        <taxon>Geastrales</taxon>
        <taxon>Sphaerobolaceae</taxon>
        <taxon>Sphaerobolus</taxon>
    </lineage>
</organism>
<reference evidence="1 2" key="1">
    <citation type="submission" date="2014-06" db="EMBL/GenBank/DDBJ databases">
        <title>Evolutionary Origins and Diversification of the Mycorrhizal Mutualists.</title>
        <authorList>
            <consortium name="DOE Joint Genome Institute"/>
            <consortium name="Mycorrhizal Genomics Consortium"/>
            <person name="Kohler A."/>
            <person name="Kuo A."/>
            <person name="Nagy L.G."/>
            <person name="Floudas D."/>
            <person name="Copeland A."/>
            <person name="Barry K.W."/>
            <person name="Cichocki N."/>
            <person name="Veneault-Fourrey C."/>
            <person name="LaButti K."/>
            <person name="Lindquist E.A."/>
            <person name="Lipzen A."/>
            <person name="Lundell T."/>
            <person name="Morin E."/>
            <person name="Murat C."/>
            <person name="Riley R."/>
            <person name="Ohm R."/>
            <person name="Sun H."/>
            <person name="Tunlid A."/>
            <person name="Henrissat B."/>
            <person name="Grigoriev I.V."/>
            <person name="Hibbett D.S."/>
            <person name="Martin F."/>
        </authorList>
    </citation>
    <scope>NUCLEOTIDE SEQUENCE [LARGE SCALE GENOMIC DNA]</scope>
    <source>
        <strain evidence="1 2">SS14</strain>
    </source>
</reference>
<dbReference type="EMBL" id="KN837156">
    <property type="protein sequence ID" value="KIJ38922.1"/>
    <property type="molecule type" value="Genomic_DNA"/>
</dbReference>
<accession>A0A0C9VBN1</accession>
<dbReference type="Proteomes" id="UP000054279">
    <property type="component" value="Unassembled WGS sequence"/>
</dbReference>
<dbReference type="OrthoDB" id="2306919at2759"/>